<dbReference type="SMART" id="SM01138">
    <property type="entry name" value="DP"/>
    <property type="match status" value="1"/>
</dbReference>
<feature type="compositionally biased region" description="Low complexity" evidence="8">
    <location>
        <begin position="1"/>
        <end position="14"/>
    </location>
</feature>
<comment type="caution">
    <text evidence="11">The sequence shown here is derived from an EMBL/GenBank/DDBJ whole genome shotgun (WGS) entry which is preliminary data.</text>
</comment>
<keyword evidence="3 7" id="KW-0805">Transcription regulation</keyword>
<name>A0A1D1UH00_RAMVA</name>
<feature type="domain" description="Transcription factor DP C-terminal" evidence="9">
    <location>
        <begin position="291"/>
        <end position="452"/>
    </location>
</feature>
<evidence type="ECO:0000256" key="4">
    <source>
        <dbReference type="ARBA" id="ARBA00023125"/>
    </source>
</evidence>
<dbReference type="Gene3D" id="1.20.140.80">
    <property type="entry name" value="Transcription factor DP"/>
    <property type="match status" value="1"/>
</dbReference>
<comment type="subcellular location">
    <subcellularLocation>
        <location evidence="1 7">Nucleus</location>
    </subcellularLocation>
</comment>
<dbReference type="FunFam" id="1.10.10.10:FF:000360">
    <property type="entry name" value="Transcription factor Dp-1, a"/>
    <property type="match status" value="1"/>
</dbReference>
<keyword evidence="4 7" id="KW-0238">DNA-binding</keyword>
<comment type="similarity">
    <text evidence="2 7">Belongs to the E2F/DP family.</text>
</comment>
<dbReference type="GO" id="GO:0005634">
    <property type="term" value="C:nucleus"/>
    <property type="evidence" value="ECO:0007669"/>
    <property type="project" value="UniProtKB-SubCell"/>
</dbReference>
<dbReference type="InterPro" id="IPR014889">
    <property type="entry name" value="Transc_factor_DP_C"/>
</dbReference>
<keyword evidence="6 7" id="KW-0539">Nucleus</keyword>
<evidence type="ECO:0000256" key="2">
    <source>
        <dbReference type="ARBA" id="ARBA00010940"/>
    </source>
</evidence>
<dbReference type="GO" id="GO:0000981">
    <property type="term" value="F:DNA-binding transcription factor activity, RNA polymerase II-specific"/>
    <property type="evidence" value="ECO:0007669"/>
    <property type="project" value="TreeGrafter"/>
</dbReference>
<dbReference type="Pfam" id="PF02319">
    <property type="entry name" value="WHD_E2F_TDP"/>
    <property type="match status" value="1"/>
</dbReference>
<dbReference type="PANTHER" id="PTHR12548:SF9">
    <property type="entry name" value="TRANSCRIPTION FACTOR DP"/>
    <property type="match status" value="1"/>
</dbReference>
<dbReference type="AlphaFoldDB" id="A0A1D1UH00"/>
<dbReference type="GO" id="GO:0005667">
    <property type="term" value="C:transcription regulator complex"/>
    <property type="evidence" value="ECO:0007669"/>
    <property type="project" value="InterPro"/>
</dbReference>
<dbReference type="GO" id="GO:0051726">
    <property type="term" value="P:regulation of cell cycle"/>
    <property type="evidence" value="ECO:0007669"/>
    <property type="project" value="InterPro"/>
</dbReference>
<evidence type="ECO:0008006" key="13">
    <source>
        <dbReference type="Google" id="ProtNLM"/>
    </source>
</evidence>
<feature type="domain" description="E2F/DP family winged-helix DNA-binding" evidence="10">
    <location>
        <begin position="195"/>
        <end position="278"/>
    </location>
</feature>
<dbReference type="STRING" id="947166.A0A1D1UH00"/>
<evidence type="ECO:0000313" key="12">
    <source>
        <dbReference type="Proteomes" id="UP000186922"/>
    </source>
</evidence>
<accession>A0A1D1UH00</accession>
<gene>
    <name evidence="11" type="primary">RvY_01370-1</name>
    <name evidence="11" type="synonym">RvY_01370.1</name>
    <name evidence="11" type="ORF">RvY_01370</name>
</gene>
<dbReference type="SMART" id="SM01372">
    <property type="entry name" value="E2F_TDP"/>
    <property type="match status" value="1"/>
</dbReference>
<dbReference type="InterPro" id="IPR003316">
    <property type="entry name" value="E2F_WHTH_DNA-bd_dom"/>
</dbReference>
<dbReference type="SUPFAM" id="SSF46785">
    <property type="entry name" value="Winged helix' DNA-binding domain"/>
    <property type="match status" value="1"/>
</dbReference>
<evidence type="ECO:0000256" key="6">
    <source>
        <dbReference type="ARBA" id="ARBA00023242"/>
    </source>
</evidence>
<dbReference type="InterPro" id="IPR036390">
    <property type="entry name" value="WH_DNA-bd_sf"/>
</dbReference>
<dbReference type="SUPFAM" id="SSF144074">
    <property type="entry name" value="E2F-DP heterodimerization region"/>
    <property type="match status" value="1"/>
</dbReference>
<keyword evidence="12" id="KW-1185">Reference proteome</keyword>
<dbReference type="InterPro" id="IPR037241">
    <property type="entry name" value="E2F-DP_heterodim"/>
</dbReference>
<dbReference type="Pfam" id="PF08781">
    <property type="entry name" value="DP"/>
    <property type="match status" value="1"/>
</dbReference>
<evidence type="ECO:0000256" key="3">
    <source>
        <dbReference type="ARBA" id="ARBA00023015"/>
    </source>
</evidence>
<dbReference type="InterPro" id="IPR015648">
    <property type="entry name" value="Transcrpt_fac_DP"/>
</dbReference>
<evidence type="ECO:0000256" key="5">
    <source>
        <dbReference type="ARBA" id="ARBA00023163"/>
    </source>
</evidence>
<feature type="region of interest" description="Disordered" evidence="8">
    <location>
        <begin position="113"/>
        <end position="133"/>
    </location>
</feature>
<dbReference type="InterPro" id="IPR038168">
    <property type="entry name" value="TF_DP_C_sf"/>
</dbReference>
<sequence>MNEITSSTPSTSITLAETVPEPVTSQSVSSSKTSEASSTTSIPSIAIKPNGTGVAFSLKPIAVTLPKTINVRPMMKAGPPKPGPTKVFSVSNATGVTTYKFPLTIAVPNGTKSVTLSPSSSNSAASTSGAKTMLKTTPAAPVAVPTLVSTTKKRSRSDGPMNAAAAANAASNGIVIKTEPGTEPANKRRRRTTEDGVKGLRYFATKVCDKVREKSLTTYNSVAEDLVLEYSDPNSLAKTREEIACEQKNIRRRVYDALNVLMAINVIQKERKQIRWVGLPRSLNEAGMAKKDHSHDRKKALMQLRQRMFHSSLQYIGLKELAEDNKQRRRKVFEKMAAEAKDEDSNMEVSNASLASELEDDESQRIHLPFLFLNCPQKSEVECSVGIDAKEYELLFSEPFKIVEDTEVLRHTSLVRALDKGEYGAPQVRKAVESLPSFMTSHFVILLNEHQERLKKLQEGKKKEQMTQAAVAATVQKQTQQRRVMENVLKSQTPIAPAPIKVEPVDSDASPGPRTAVLHPVVSVPNCAPIATLQTGSPVALKPAYYIQISKLGMAHVTTMPQPDTTT</sequence>
<keyword evidence="5 7" id="KW-0804">Transcription</keyword>
<protein>
    <recommendedName>
        <fullName evidence="13">E2F/DP family winged-helix DNA-binding domain-containing protein</fullName>
    </recommendedName>
</protein>
<dbReference type="Proteomes" id="UP000186922">
    <property type="component" value="Unassembled WGS sequence"/>
</dbReference>
<evidence type="ECO:0000259" key="9">
    <source>
        <dbReference type="SMART" id="SM01138"/>
    </source>
</evidence>
<dbReference type="PANTHER" id="PTHR12548">
    <property type="entry name" value="TRANSCRIPTION FACTOR DP"/>
    <property type="match status" value="1"/>
</dbReference>
<evidence type="ECO:0000259" key="10">
    <source>
        <dbReference type="SMART" id="SM01372"/>
    </source>
</evidence>
<organism evidence="11 12">
    <name type="scientific">Ramazzottius varieornatus</name>
    <name type="common">Water bear</name>
    <name type="synonym">Tardigrade</name>
    <dbReference type="NCBI Taxonomy" id="947166"/>
    <lineage>
        <taxon>Eukaryota</taxon>
        <taxon>Metazoa</taxon>
        <taxon>Ecdysozoa</taxon>
        <taxon>Tardigrada</taxon>
        <taxon>Eutardigrada</taxon>
        <taxon>Parachela</taxon>
        <taxon>Hypsibioidea</taxon>
        <taxon>Ramazzottiidae</taxon>
        <taxon>Ramazzottius</taxon>
    </lineage>
</organism>
<dbReference type="OrthoDB" id="552115at2759"/>
<feature type="region of interest" description="Disordered" evidence="8">
    <location>
        <begin position="1"/>
        <end position="41"/>
    </location>
</feature>
<proteinExistence type="inferred from homology"/>
<evidence type="ECO:0000256" key="7">
    <source>
        <dbReference type="RuleBase" id="RU003796"/>
    </source>
</evidence>
<dbReference type="InterPro" id="IPR036388">
    <property type="entry name" value="WH-like_DNA-bd_sf"/>
</dbReference>
<evidence type="ECO:0000256" key="1">
    <source>
        <dbReference type="ARBA" id="ARBA00004123"/>
    </source>
</evidence>
<reference evidence="11 12" key="1">
    <citation type="journal article" date="2016" name="Nat. Commun.">
        <title>Extremotolerant tardigrade genome and improved radiotolerance of human cultured cells by tardigrade-unique protein.</title>
        <authorList>
            <person name="Hashimoto T."/>
            <person name="Horikawa D.D."/>
            <person name="Saito Y."/>
            <person name="Kuwahara H."/>
            <person name="Kozuka-Hata H."/>
            <person name="Shin-I T."/>
            <person name="Minakuchi Y."/>
            <person name="Ohishi K."/>
            <person name="Motoyama A."/>
            <person name="Aizu T."/>
            <person name="Enomoto A."/>
            <person name="Kondo K."/>
            <person name="Tanaka S."/>
            <person name="Hara Y."/>
            <person name="Koshikawa S."/>
            <person name="Sagara H."/>
            <person name="Miura T."/>
            <person name="Yokobori S."/>
            <person name="Miyagawa K."/>
            <person name="Suzuki Y."/>
            <person name="Kubo T."/>
            <person name="Oyama M."/>
            <person name="Kohara Y."/>
            <person name="Fujiyama A."/>
            <person name="Arakawa K."/>
            <person name="Katayama T."/>
            <person name="Toyoda A."/>
            <person name="Kunieda T."/>
        </authorList>
    </citation>
    <scope>NUCLEOTIDE SEQUENCE [LARGE SCALE GENOMIC DNA]</scope>
    <source>
        <strain evidence="11 12">YOKOZUNA-1</strain>
    </source>
</reference>
<dbReference type="Gene3D" id="1.10.10.10">
    <property type="entry name" value="Winged helix-like DNA-binding domain superfamily/Winged helix DNA-binding domain"/>
    <property type="match status" value="1"/>
</dbReference>
<feature type="compositionally biased region" description="Low complexity" evidence="8">
    <location>
        <begin position="113"/>
        <end position="130"/>
    </location>
</feature>
<dbReference type="GO" id="GO:0000977">
    <property type="term" value="F:RNA polymerase II transcription regulatory region sequence-specific DNA binding"/>
    <property type="evidence" value="ECO:0007669"/>
    <property type="project" value="TreeGrafter"/>
</dbReference>
<feature type="compositionally biased region" description="Low complexity" evidence="8">
    <location>
        <begin position="24"/>
        <end position="41"/>
    </location>
</feature>
<dbReference type="EMBL" id="BDGG01000001">
    <property type="protein sequence ID" value="GAU88731.1"/>
    <property type="molecule type" value="Genomic_DNA"/>
</dbReference>
<evidence type="ECO:0000256" key="8">
    <source>
        <dbReference type="SAM" id="MobiDB-lite"/>
    </source>
</evidence>
<evidence type="ECO:0000313" key="11">
    <source>
        <dbReference type="EMBL" id="GAU88731.1"/>
    </source>
</evidence>